<comment type="caution">
    <text evidence="2">The sequence shown here is derived from an EMBL/GenBank/DDBJ whole genome shotgun (WGS) entry which is preliminary data.</text>
</comment>
<dbReference type="SUPFAM" id="SSF54913">
    <property type="entry name" value="GlnB-like"/>
    <property type="match status" value="1"/>
</dbReference>
<dbReference type="InterPro" id="IPR011322">
    <property type="entry name" value="N-reg_PII-like_a/b"/>
</dbReference>
<keyword evidence="3" id="KW-1185">Reference proteome</keyword>
<dbReference type="Gene3D" id="3.30.70.120">
    <property type="match status" value="1"/>
</dbReference>
<reference evidence="2 3" key="1">
    <citation type="submission" date="2024-05" db="EMBL/GenBank/DDBJ databases">
        <title>Three bacterial strains, DH-69, EH-24, and ECK-19 isolated from coastal sediments.</title>
        <authorList>
            <person name="Ye Y.-Q."/>
            <person name="Du Z.-J."/>
        </authorList>
    </citation>
    <scope>NUCLEOTIDE SEQUENCE [LARGE SCALE GENOMIC DNA]</scope>
    <source>
        <strain evidence="2 3">ECK-19</strain>
    </source>
</reference>
<dbReference type="Pfam" id="PF03091">
    <property type="entry name" value="CutA1"/>
    <property type="match status" value="1"/>
</dbReference>
<dbReference type="InterPro" id="IPR004323">
    <property type="entry name" value="Ion_tolerance_CutA"/>
</dbReference>
<dbReference type="EMBL" id="JBEHZE010000001">
    <property type="protein sequence ID" value="MEX6633567.1"/>
    <property type="molecule type" value="Genomic_DNA"/>
</dbReference>
<dbReference type="PANTHER" id="PTHR23419:SF8">
    <property type="entry name" value="FI09726P"/>
    <property type="match status" value="1"/>
</dbReference>
<name>A0ABV3Z5T3_9PROT</name>
<dbReference type="PANTHER" id="PTHR23419">
    <property type="entry name" value="DIVALENT CATION TOLERANCE CUTA-RELATED"/>
    <property type="match status" value="1"/>
</dbReference>
<dbReference type="RefSeq" id="WP_369313539.1">
    <property type="nucleotide sequence ID" value="NZ_JBEHZE010000001.1"/>
</dbReference>
<comment type="similarity">
    <text evidence="1">Belongs to the CutA family.</text>
</comment>
<protein>
    <submittedName>
        <fullName evidence="2">Divalent-cation tolerance protein CutA</fullName>
    </submittedName>
</protein>
<dbReference type="InterPro" id="IPR015867">
    <property type="entry name" value="N-reg_PII/ATP_PRibTrfase_C"/>
</dbReference>
<sequence length="108" mass="11773">MSDITFLYVTAPNGEIAARMARALVQEKLVACANILAEMRSVYQWEGNVEIAAETPIIFKTTADAATAARDRIVALHPHEVPCVVALPIEKHGSNAGFLDWINDNVQP</sequence>
<organism evidence="2 3">
    <name type="scientific">Hyphococcus lacteus</name>
    <dbReference type="NCBI Taxonomy" id="3143536"/>
    <lineage>
        <taxon>Bacteria</taxon>
        <taxon>Pseudomonadati</taxon>
        <taxon>Pseudomonadota</taxon>
        <taxon>Alphaproteobacteria</taxon>
        <taxon>Parvularculales</taxon>
        <taxon>Parvularculaceae</taxon>
        <taxon>Hyphococcus</taxon>
    </lineage>
</organism>
<accession>A0ABV3Z5T3</accession>
<evidence type="ECO:0000313" key="2">
    <source>
        <dbReference type="EMBL" id="MEX6633567.1"/>
    </source>
</evidence>
<gene>
    <name evidence="2" type="primary">cutA</name>
    <name evidence="2" type="ORF">ABFZ84_08390</name>
</gene>
<evidence type="ECO:0000313" key="3">
    <source>
        <dbReference type="Proteomes" id="UP001560685"/>
    </source>
</evidence>
<dbReference type="Proteomes" id="UP001560685">
    <property type="component" value="Unassembled WGS sequence"/>
</dbReference>
<evidence type="ECO:0000256" key="1">
    <source>
        <dbReference type="ARBA" id="ARBA00010169"/>
    </source>
</evidence>
<proteinExistence type="inferred from homology"/>